<evidence type="ECO:0000313" key="2">
    <source>
        <dbReference type="Proteomes" id="UP000219072"/>
    </source>
</evidence>
<reference evidence="1 2" key="1">
    <citation type="submission" date="2017-09" db="EMBL/GenBank/DDBJ databases">
        <authorList>
            <person name="Ehlers B."/>
            <person name="Leendertz F.H."/>
        </authorList>
    </citation>
    <scope>NUCLEOTIDE SEQUENCE [LARGE SCALE GENOMIC DNA]</scope>
    <source>
        <strain evidence="1 2">CGMCC 4.7095</strain>
    </source>
</reference>
<sequence>MESDRLQAVNRMILTQRVRLAVNQYEIHEEAPGGGQGELIAFAQQKRLTLRERVTFWNDTERSSVFGGFVHRDVVDLGGTYDVTGPDGETVVGTFSKDFKKSLTRSTWHLDQPGLTTMTGSERNAKVAAARRVARFIPVVDDLPIWAYHFDFRLEGALALSVSRKRTLRDRYLVEIHEPRLDRRLVVALAVALDAMQGR</sequence>
<organism evidence="1 2">
    <name type="scientific">Streptomyces zhaozhouensis</name>
    <dbReference type="NCBI Taxonomy" id="1300267"/>
    <lineage>
        <taxon>Bacteria</taxon>
        <taxon>Bacillati</taxon>
        <taxon>Actinomycetota</taxon>
        <taxon>Actinomycetes</taxon>
        <taxon>Kitasatosporales</taxon>
        <taxon>Streptomycetaceae</taxon>
        <taxon>Streptomyces</taxon>
    </lineage>
</organism>
<dbReference type="Proteomes" id="UP000219072">
    <property type="component" value="Unassembled WGS sequence"/>
</dbReference>
<proteinExistence type="predicted"/>
<dbReference type="InterPro" id="IPR007612">
    <property type="entry name" value="LOR"/>
</dbReference>
<dbReference type="RefSeq" id="WP_097233506.1">
    <property type="nucleotide sequence ID" value="NZ_OCNE01000023.1"/>
</dbReference>
<protein>
    <submittedName>
        <fullName evidence="1">Uncharacterized protein YxjI</fullName>
    </submittedName>
</protein>
<dbReference type="OrthoDB" id="572274at2"/>
<dbReference type="EMBL" id="OCNE01000023">
    <property type="protein sequence ID" value="SOD65699.1"/>
    <property type="molecule type" value="Genomic_DNA"/>
</dbReference>
<dbReference type="AlphaFoldDB" id="A0A286E497"/>
<name>A0A286E497_9ACTN</name>
<keyword evidence="2" id="KW-1185">Reference proteome</keyword>
<gene>
    <name evidence="1" type="ORF">SAMN06297387_12315</name>
</gene>
<dbReference type="Pfam" id="PF04525">
    <property type="entry name" value="LOR"/>
    <property type="match status" value="1"/>
</dbReference>
<evidence type="ECO:0000313" key="1">
    <source>
        <dbReference type="EMBL" id="SOD65699.1"/>
    </source>
</evidence>
<accession>A0A286E497</accession>